<evidence type="ECO:0000313" key="6">
    <source>
        <dbReference type="EMBL" id="TMS33995.1"/>
    </source>
</evidence>
<proteinExistence type="inferred from homology"/>
<dbReference type="OrthoDB" id="10253869at2759"/>
<feature type="domain" description="AMP-dependent synthetase/ligase" evidence="5">
    <location>
        <begin position="5"/>
        <end position="360"/>
    </location>
</feature>
<name>A0A4U8UNX8_STECR</name>
<keyword evidence="7" id="KW-1185">Reference proteome</keyword>
<dbReference type="GO" id="GO:0005777">
    <property type="term" value="C:peroxisome"/>
    <property type="evidence" value="ECO:0007669"/>
    <property type="project" value="UniProtKB-SubCell"/>
</dbReference>
<evidence type="ECO:0000313" key="7">
    <source>
        <dbReference type="Proteomes" id="UP000298663"/>
    </source>
</evidence>
<dbReference type="SUPFAM" id="SSF56801">
    <property type="entry name" value="Acetyl-CoA synthetase-like"/>
    <property type="match status" value="1"/>
</dbReference>
<dbReference type="InterPro" id="IPR042099">
    <property type="entry name" value="ANL_N_sf"/>
</dbReference>
<accession>A0A4U8UNX8</accession>
<dbReference type="PANTHER" id="PTHR24096:SF149">
    <property type="entry name" value="AMP-BINDING DOMAIN-CONTAINING PROTEIN-RELATED"/>
    <property type="match status" value="1"/>
</dbReference>
<dbReference type="Gene3D" id="3.40.50.12780">
    <property type="entry name" value="N-terminal domain of ligase-like"/>
    <property type="match status" value="1"/>
</dbReference>
<sequence>MKQYALNPKHMALIDPMGDESMNFGQVCDAVSVMTHILQTEGGVRKGDIVSIMMPTSWRFPVSFLSIMSAGAIVTGAGVDGTRFEIARHIKESGCKVVITDSEFVYEVADAFEEIDKLDQPLVVVYLMADSETLGDLEIKAPLIRVSTARLLNNVPDFDRVCVPIDLEQDLATLFFSSGTTGFPKGVMTTHSNLAFMSNMELQFSKHCVYPVLHKDGFDGSREVMMMYMPLHMAMSFFTSVQSLRKGVAQVMIRCPIDVFEFIPLYRPTTFVTAPSMLAGLSAKFVDCSAITNLTVGAAPTTRRQYDDVRKALPTLKYFSQGYGMTELTVACCYTDFREEIPFGSVGKMLPNMTLKVSDSMLRRLWTITARNAQSVKKENCG</sequence>
<dbReference type="InterPro" id="IPR000873">
    <property type="entry name" value="AMP-dep_synth/lig_dom"/>
</dbReference>
<comment type="subcellular location">
    <subcellularLocation>
        <location evidence="1">Peroxisome</location>
    </subcellularLocation>
</comment>
<gene>
    <name evidence="6" type="ORF">L596_001667</name>
</gene>
<dbReference type="EMBL" id="CM016762">
    <property type="protein sequence ID" value="TMS33995.1"/>
    <property type="molecule type" value="Genomic_DNA"/>
</dbReference>
<keyword evidence="4" id="KW-0576">Peroxisome</keyword>
<dbReference type="Proteomes" id="UP000298663">
    <property type="component" value="Chromosome X"/>
</dbReference>
<dbReference type="Pfam" id="PF00501">
    <property type="entry name" value="AMP-binding"/>
    <property type="match status" value="1"/>
</dbReference>
<dbReference type="EMBL" id="AZBU02000001">
    <property type="protein sequence ID" value="TMS33995.1"/>
    <property type="molecule type" value="Genomic_DNA"/>
</dbReference>
<comment type="caution">
    <text evidence="6">The sequence shown here is derived from an EMBL/GenBank/DDBJ whole genome shotgun (WGS) entry which is preliminary data.</text>
</comment>
<organism evidence="6 7">
    <name type="scientific">Steinernema carpocapsae</name>
    <name type="common">Entomopathogenic nematode</name>
    <dbReference type="NCBI Taxonomy" id="34508"/>
    <lineage>
        <taxon>Eukaryota</taxon>
        <taxon>Metazoa</taxon>
        <taxon>Ecdysozoa</taxon>
        <taxon>Nematoda</taxon>
        <taxon>Chromadorea</taxon>
        <taxon>Rhabditida</taxon>
        <taxon>Tylenchina</taxon>
        <taxon>Panagrolaimomorpha</taxon>
        <taxon>Strongyloidoidea</taxon>
        <taxon>Steinernematidae</taxon>
        <taxon>Steinernema</taxon>
    </lineage>
</organism>
<evidence type="ECO:0000256" key="2">
    <source>
        <dbReference type="ARBA" id="ARBA00006432"/>
    </source>
</evidence>
<protein>
    <recommendedName>
        <fullName evidence="5">AMP-dependent synthetase/ligase domain-containing protein</fullName>
    </recommendedName>
</protein>
<dbReference type="InterPro" id="IPR020845">
    <property type="entry name" value="AMP-binding_CS"/>
</dbReference>
<evidence type="ECO:0000256" key="1">
    <source>
        <dbReference type="ARBA" id="ARBA00004275"/>
    </source>
</evidence>
<dbReference type="GO" id="GO:0016405">
    <property type="term" value="F:CoA-ligase activity"/>
    <property type="evidence" value="ECO:0007669"/>
    <property type="project" value="TreeGrafter"/>
</dbReference>
<dbReference type="PROSITE" id="PS00455">
    <property type="entry name" value="AMP_BINDING"/>
    <property type="match status" value="1"/>
</dbReference>
<evidence type="ECO:0000256" key="4">
    <source>
        <dbReference type="ARBA" id="ARBA00023140"/>
    </source>
</evidence>
<keyword evidence="3" id="KW-0436">Ligase</keyword>
<dbReference type="AlphaFoldDB" id="A0A4U8UNX8"/>
<reference evidence="6 7" key="1">
    <citation type="journal article" date="2015" name="Genome Biol.">
        <title>Comparative genomics of Steinernema reveals deeply conserved gene regulatory networks.</title>
        <authorList>
            <person name="Dillman A.R."/>
            <person name="Macchietto M."/>
            <person name="Porter C.F."/>
            <person name="Rogers A."/>
            <person name="Williams B."/>
            <person name="Antoshechkin I."/>
            <person name="Lee M.M."/>
            <person name="Goodwin Z."/>
            <person name="Lu X."/>
            <person name="Lewis E.E."/>
            <person name="Goodrich-Blair H."/>
            <person name="Stock S.P."/>
            <person name="Adams B.J."/>
            <person name="Sternberg P.W."/>
            <person name="Mortazavi A."/>
        </authorList>
    </citation>
    <scope>NUCLEOTIDE SEQUENCE [LARGE SCALE GENOMIC DNA]</scope>
    <source>
        <strain evidence="6 7">ALL</strain>
    </source>
</reference>
<reference evidence="6 7" key="2">
    <citation type="journal article" date="2019" name="G3 (Bethesda)">
        <title>Hybrid Assembly of the Genome of the Entomopathogenic Nematode Steinernema carpocapsae Identifies the X-Chromosome.</title>
        <authorList>
            <person name="Serra L."/>
            <person name="Macchietto M."/>
            <person name="Macias-Munoz A."/>
            <person name="McGill C.J."/>
            <person name="Rodriguez I.M."/>
            <person name="Rodriguez B."/>
            <person name="Murad R."/>
            <person name="Mortazavi A."/>
        </authorList>
    </citation>
    <scope>NUCLEOTIDE SEQUENCE [LARGE SCALE GENOMIC DNA]</scope>
    <source>
        <strain evidence="6 7">ALL</strain>
    </source>
</reference>
<evidence type="ECO:0000256" key="3">
    <source>
        <dbReference type="ARBA" id="ARBA00022598"/>
    </source>
</evidence>
<dbReference type="PANTHER" id="PTHR24096">
    <property type="entry name" value="LONG-CHAIN-FATTY-ACID--COA LIGASE"/>
    <property type="match status" value="1"/>
</dbReference>
<evidence type="ECO:0000259" key="5">
    <source>
        <dbReference type="Pfam" id="PF00501"/>
    </source>
</evidence>
<comment type="similarity">
    <text evidence="2">Belongs to the ATP-dependent AMP-binding enzyme family.</text>
</comment>